<comment type="caution">
    <text evidence="2">The sequence shown here is derived from an EMBL/GenBank/DDBJ whole genome shotgun (WGS) entry which is preliminary data.</text>
</comment>
<evidence type="ECO:0000313" key="3">
    <source>
        <dbReference type="Proteomes" id="UP000747542"/>
    </source>
</evidence>
<feature type="non-terminal residue" evidence="2">
    <location>
        <position position="1"/>
    </location>
</feature>
<evidence type="ECO:0000256" key="1">
    <source>
        <dbReference type="SAM" id="MobiDB-lite"/>
    </source>
</evidence>
<keyword evidence="3" id="KW-1185">Reference proteome</keyword>
<organism evidence="2 3">
    <name type="scientific">Homarus americanus</name>
    <name type="common">American lobster</name>
    <dbReference type="NCBI Taxonomy" id="6706"/>
    <lineage>
        <taxon>Eukaryota</taxon>
        <taxon>Metazoa</taxon>
        <taxon>Ecdysozoa</taxon>
        <taxon>Arthropoda</taxon>
        <taxon>Crustacea</taxon>
        <taxon>Multicrustacea</taxon>
        <taxon>Malacostraca</taxon>
        <taxon>Eumalacostraca</taxon>
        <taxon>Eucarida</taxon>
        <taxon>Decapoda</taxon>
        <taxon>Pleocyemata</taxon>
        <taxon>Astacidea</taxon>
        <taxon>Nephropoidea</taxon>
        <taxon>Nephropidae</taxon>
        <taxon>Homarus</taxon>
    </lineage>
</organism>
<accession>A0A8J5JK32</accession>
<protein>
    <submittedName>
        <fullName evidence="2">DNA-directed RNA polymerase II subunit RPB1-like 3</fullName>
    </submittedName>
</protein>
<dbReference type="AlphaFoldDB" id="A0A8J5JK32"/>
<dbReference type="Proteomes" id="UP000747542">
    <property type="component" value="Unassembled WGS sequence"/>
</dbReference>
<feature type="region of interest" description="Disordered" evidence="1">
    <location>
        <begin position="99"/>
        <end position="173"/>
    </location>
</feature>
<name>A0A8J5JK32_HOMAM</name>
<evidence type="ECO:0000313" key="2">
    <source>
        <dbReference type="EMBL" id="KAG7160007.1"/>
    </source>
</evidence>
<proteinExistence type="predicted"/>
<keyword evidence="2" id="KW-0804">Transcription</keyword>
<sequence length="213" mass="23286">RLRDKAAGKYFTIKSLMTLLAAPPSAPTSETLPSLVYKRESERVRVCIHSLPSLLVTPPTMVIRRILMAVCLVSVVVARPDRPAPAGYGYPVPDHPLAYTPPPPEYRTPEPSYRAPEPTYEAPAPSYRAPEPSYEAPAPSYKAPEPTYSAPATSYKAPEPTYSAPATSYKAPEPTYSAPATSYKALDQHTRSCYILQGPEPTYSTPSLHPTRP</sequence>
<dbReference type="EMBL" id="JAHLQT010031743">
    <property type="protein sequence ID" value="KAG7160007.1"/>
    <property type="molecule type" value="Genomic_DNA"/>
</dbReference>
<gene>
    <name evidence="2" type="primary">Polr2a-L3</name>
    <name evidence="2" type="ORF">Hamer_G017455</name>
</gene>
<reference evidence="2" key="1">
    <citation type="journal article" date="2021" name="Sci. Adv.">
        <title>The American lobster genome reveals insights on longevity, neural, and immune adaptations.</title>
        <authorList>
            <person name="Polinski J.M."/>
            <person name="Zimin A.V."/>
            <person name="Clark K.F."/>
            <person name="Kohn A.B."/>
            <person name="Sadowski N."/>
            <person name="Timp W."/>
            <person name="Ptitsyn A."/>
            <person name="Khanna P."/>
            <person name="Romanova D.Y."/>
            <person name="Williams P."/>
            <person name="Greenwood S.J."/>
            <person name="Moroz L.L."/>
            <person name="Walt D.R."/>
            <person name="Bodnar A.G."/>
        </authorList>
    </citation>
    <scope>NUCLEOTIDE SEQUENCE</scope>
    <source>
        <strain evidence="2">GMGI-L3</strain>
    </source>
</reference>
<keyword evidence="2" id="KW-0240">DNA-directed RNA polymerase</keyword>
<feature type="compositionally biased region" description="Low complexity" evidence="1">
    <location>
        <begin position="129"/>
        <end position="141"/>
    </location>
</feature>
<dbReference type="GO" id="GO:0000428">
    <property type="term" value="C:DNA-directed RNA polymerase complex"/>
    <property type="evidence" value="ECO:0007669"/>
    <property type="project" value="UniProtKB-KW"/>
</dbReference>